<accession>A6HE79</accession>
<evidence type="ECO:0000256" key="1">
    <source>
        <dbReference type="SAM" id="MobiDB-lite"/>
    </source>
</evidence>
<gene>
    <name evidence="2" type="ORF">rCG_34981</name>
</gene>
<name>A6HE79_RAT</name>
<feature type="compositionally biased region" description="Polar residues" evidence="1">
    <location>
        <begin position="1"/>
        <end position="13"/>
    </location>
</feature>
<dbReference type="AlphaFoldDB" id="A6HE79"/>
<dbReference type="Proteomes" id="UP000234681">
    <property type="component" value="Chromosome 10"/>
</dbReference>
<evidence type="ECO:0000313" key="2">
    <source>
        <dbReference type="EMBL" id="EDM04334.1"/>
    </source>
</evidence>
<reference evidence="2 3" key="1">
    <citation type="submission" date="2005-07" db="EMBL/GenBank/DDBJ databases">
        <authorList>
            <person name="Mural R.J."/>
            <person name="Li P.W."/>
            <person name="Adams M.D."/>
            <person name="Amanatides P.G."/>
            <person name="Baden-Tillson H."/>
            <person name="Barnstead M."/>
            <person name="Chin S.H."/>
            <person name="Dew I."/>
            <person name="Evans C.A."/>
            <person name="Ferriera S."/>
            <person name="Flanigan M."/>
            <person name="Fosler C."/>
            <person name="Glodek A."/>
            <person name="Gu Z."/>
            <person name="Holt R.A."/>
            <person name="Jennings D."/>
            <person name="Kraft C.L."/>
            <person name="Lu F."/>
            <person name="Nguyen T."/>
            <person name="Nusskern D.R."/>
            <person name="Pfannkoch C.M."/>
            <person name="Sitter C."/>
            <person name="Sutton G.G."/>
            <person name="Venter J.C."/>
            <person name="Wang Z."/>
            <person name="Woodage T."/>
            <person name="Zheng X.H."/>
            <person name="Zhong F."/>
        </authorList>
    </citation>
    <scope>NUCLEOTIDE SEQUENCE [LARGE SCALE GENOMIC DNA]</scope>
    <source>
        <strain>BN</strain>
        <strain evidence="3">Sprague-Dawley</strain>
    </source>
</reference>
<proteinExistence type="predicted"/>
<feature type="region of interest" description="Disordered" evidence="1">
    <location>
        <begin position="1"/>
        <end position="67"/>
    </location>
</feature>
<evidence type="ECO:0000313" key="3">
    <source>
        <dbReference type="Proteomes" id="UP000234681"/>
    </source>
</evidence>
<protein>
    <submittedName>
        <fullName evidence="2">RCG34981</fullName>
    </submittedName>
</protein>
<dbReference type="EMBL" id="CH473948">
    <property type="protein sequence ID" value="EDM04334.1"/>
    <property type="molecule type" value="Genomic_DNA"/>
</dbReference>
<organism evidence="2 3">
    <name type="scientific">Rattus norvegicus</name>
    <name type="common">Rat</name>
    <dbReference type="NCBI Taxonomy" id="10116"/>
    <lineage>
        <taxon>Eukaryota</taxon>
        <taxon>Metazoa</taxon>
        <taxon>Chordata</taxon>
        <taxon>Craniata</taxon>
        <taxon>Vertebrata</taxon>
        <taxon>Euteleostomi</taxon>
        <taxon>Mammalia</taxon>
        <taxon>Eutheria</taxon>
        <taxon>Euarchontoglires</taxon>
        <taxon>Glires</taxon>
        <taxon>Rodentia</taxon>
        <taxon>Myomorpha</taxon>
        <taxon>Muroidea</taxon>
        <taxon>Muridae</taxon>
        <taxon>Murinae</taxon>
        <taxon>Rattus</taxon>
    </lineage>
</organism>
<sequence length="67" mass="6749">MSSPSGGKATSLQADPRSPLARRRGDLKSPGMGGKGPWGATSLHPGGEWASESRSAGAGLNPELCLC</sequence>